<dbReference type="EMBL" id="JABCJJ010000011">
    <property type="protein sequence ID" value="NMR20373.1"/>
    <property type="molecule type" value="Genomic_DNA"/>
</dbReference>
<comment type="caution">
    <text evidence="1">The sequence shown here is derived from an EMBL/GenBank/DDBJ whole genome shotgun (WGS) entry which is preliminary data.</text>
</comment>
<accession>A0A7Y0QHP2</accession>
<evidence type="ECO:0000313" key="2">
    <source>
        <dbReference type="Proteomes" id="UP000562124"/>
    </source>
</evidence>
<proteinExistence type="predicted"/>
<dbReference type="RefSeq" id="WP_169324744.1">
    <property type="nucleotide sequence ID" value="NZ_JABCJJ010000011.1"/>
</dbReference>
<keyword evidence="2" id="KW-1185">Reference proteome</keyword>
<evidence type="ECO:0000313" key="1">
    <source>
        <dbReference type="EMBL" id="NMR20373.1"/>
    </source>
</evidence>
<reference evidence="1 2" key="1">
    <citation type="submission" date="2020-04" db="EMBL/GenBank/DDBJ databases">
        <title>Sequencing and Assembly of C. fimi.</title>
        <authorList>
            <person name="Ramsey A.R."/>
        </authorList>
    </citation>
    <scope>NUCLEOTIDE SEQUENCE [LARGE SCALE GENOMIC DNA]</scope>
    <source>
        <strain evidence="1 2">SB</strain>
    </source>
</reference>
<name>A0A7Y0QHP2_CELFI</name>
<gene>
    <name evidence="1" type="ORF">HIR71_09115</name>
</gene>
<dbReference type="AlphaFoldDB" id="A0A7Y0QHP2"/>
<sequence>MEPALDASPLAPNAASTAAHSLVTADPTHPVVSGSLAPVGGSAVPVGGAAVPVGGSAVPVGEVLPPVDDLPAVDVLPRAEVAAAAPLVPAVAMTTLLVQAASATSAASARPAAAPVAVVPPAPLAPPVTAEGFAEPLEPAEPQRGLDDLYDIGRLAARLGVEHATIRVWLSRKVPWLPAPDGRLNGGAVWRATTLTGIEERRVPGRPGRKRQTIAPPG</sequence>
<dbReference type="Proteomes" id="UP000562124">
    <property type="component" value="Unassembled WGS sequence"/>
</dbReference>
<protein>
    <submittedName>
        <fullName evidence="1">Uncharacterized protein</fullName>
    </submittedName>
</protein>
<organism evidence="1 2">
    <name type="scientific">Cellulomonas fimi</name>
    <dbReference type="NCBI Taxonomy" id="1708"/>
    <lineage>
        <taxon>Bacteria</taxon>
        <taxon>Bacillati</taxon>
        <taxon>Actinomycetota</taxon>
        <taxon>Actinomycetes</taxon>
        <taxon>Micrococcales</taxon>
        <taxon>Cellulomonadaceae</taxon>
        <taxon>Cellulomonas</taxon>
    </lineage>
</organism>